<dbReference type="EMBL" id="LDSI01000002">
    <property type="protein sequence ID" value="KTT00986.1"/>
    <property type="molecule type" value="Genomic_DNA"/>
</dbReference>
<reference evidence="1 2" key="1">
    <citation type="journal article" date="2016" name="Front. Microbiol.">
        <title>Genomic Resource of Rice Seed Associated Bacteria.</title>
        <authorList>
            <person name="Midha S."/>
            <person name="Bansal K."/>
            <person name="Sharma S."/>
            <person name="Kumar N."/>
            <person name="Patil P.P."/>
            <person name="Chaudhry V."/>
            <person name="Patil P.B."/>
        </authorList>
    </citation>
    <scope>NUCLEOTIDE SEQUENCE [LARGE SCALE GENOMIC DNA]</scope>
    <source>
        <strain evidence="1 2">RSA13</strain>
    </source>
</reference>
<comment type="caution">
    <text evidence="1">The sequence shown here is derived from an EMBL/GenBank/DDBJ whole genome shotgun (WGS) entry which is preliminary data.</text>
</comment>
<organism evidence="1 2">
    <name type="scientific">Pantoea stewartii</name>
    <dbReference type="NCBI Taxonomy" id="66269"/>
    <lineage>
        <taxon>Bacteria</taxon>
        <taxon>Pseudomonadati</taxon>
        <taxon>Pseudomonadota</taxon>
        <taxon>Gammaproteobacteria</taxon>
        <taxon>Enterobacterales</taxon>
        <taxon>Erwiniaceae</taxon>
        <taxon>Pantoea</taxon>
    </lineage>
</organism>
<gene>
    <name evidence="1" type="ORF">RSA13_00765</name>
</gene>
<protein>
    <submittedName>
        <fullName evidence="1">Uncharacterized protein</fullName>
    </submittedName>
</protein>
<accession>A0AB34VKS8</accession>
<dbReference type="AlphaFoldDB" id="A0AB34VKS8"/>
<name>A0AB34VKS8_9GAMM</name>
<proteinExistence type="predicted"/>
<dbReference type="Proteomes" id="UP000072520">
    <property type="component" value="Unassembled WGS sequence"/>
</dbReference>
<sequence length="101" mass="10866">MTGHSNSGSLLRELTLTTLSGKWIRQAVPVSSAVPALGKHAGIVADMTNVVTQLSSAETLIKDEIKGCKSAPFRLARHNALTRNKTFYQMRKGNMTGGLLI</sequence>
<evidence type="ECO:0000313" key="2">
    <source>
        <dbReference type="Proteomes" id="UP000072520"/>
    </source>
</evidence>
<evidence type="ECO:0000313" key="1">
    <source>
        <dbReference type="EMBL" id="KTT00986.1"/>
    </source>
</evidence>